<evidence type="ECO:0000313" key="3">
    <source>
        <dbReference type="Proteomes" id="UP001152888"/>
    </source>
</evidence>
<keyword evidence="3" id="KW-1185">Reference proteome</keyword>
<name>A0A9P0L9R9_ACAOB</name>
<feature type="region of interest" description="Disordered" evidence="1">
    <location>
        <begin position="1"/>
        <end position="36"/>
    </location>
</feature>
<reference evidence="2" key="1">
    <citation type="submission" date="2022-03" db="EMBL/GenBank/DDBJ databases">
        <authorList>
            <person name="Sayadi A."/>
        </authorList>
    </citation>
    <scope>NUCLEOTIDE SEQUENCE</scope>
</reference>
<dbReference type="Proteomes" id="UP001152888">
    <property type="component" value="Unassembled WGS sequence"/>
</dbReference>
<proteinExistence type="predicted"/>
<protein>
    <submittedName>
        <fullName evidence="2">Uncharacterized protein</fullName>
    </submittedName>
</protein>
<dbReference type="EMBL" id="CAKOFQ010007092">
    <property type="protein sequence ID" value="CAH1990572.1"/>
    <property type="molecule type" value="Genomic_DNA"/>
</dbReference>
<evidence type="ECO:0000256" key="1">
    <source>
        <dbReference type="SAM" id="MobiDB-lite"/>
    </source>
</evidence>
<organism evidence="2 3">
    <name type="scientific">Acanthoscelides obtectus</name>
    <name type="common">Bean weevil</name>
    <name type="synonym">Bruchus obtectus</name>
    <dbReference type="NCBI Taxonomy" id="200917"/>
    <lineage>
        <taxon>Eukaryota</taxon>
        <taxon>Metazoa</taxon>
        <taxon>Ecdysozoa</taxon>
        <taxon>Arthropoda</taxon>
        <taxon>Hexapoda</taxon>
        <taxon>Insecta</taxon>
        <taxon>Pterygota</taxon>
        <taxon>Neoptera</taxon>
        <taxon>Endopterygota</taxon>
        <taxon>Coleoptera</taxon>
        <taxon>Polyphaga</taxon>
        <taxon>Cucujiformia</taxon>
        <taxon>Chrysomeloidea</taxon>
        <taxon>Chrysomelidae</taxon>
        <taxon>Bruchinae</taxon>
        <taxon>Bruchini</taxon>
        <taxon>Acanthoscelides</taxon>
    </lineage>
</organism>
<dbReference type="OrthoDB" id="5831756at2759"/>
<evidence type="ECO:0000313" key="2">
    <source>
        <dbReference type="EMBL" id="CAH1990572.1"/>
    </source>
</evidence>
<feature type="compositionally biased region" description="Low complexity" evidence="1">
    <location>
        <begin position="16"/>
        <end position="25"/>
    </location>
</feature>
<sequence>MTKLAVERLPTPTAPPTTNSSSNTPTPTPSLCPRENCQPRRECHPLPPSWAGPFPLHCPPTFAISTLTSTRRTSSTTTRAMSTTM</sequence>
<dbReference type="AlphaFoldDB" id="A0A9P0L9R9"/>
<comment type="caution">
    <text evidence="2">The sequence shown here is derived from an EMBL/GenBank/DDBJ whole genome shotgun (WGS) entry which is preliminary data.</text>
</comment>
<accession>A0A9P0L9R9</accession>
<gene>
    <name evidence="2" type="ORF">ACAOBT_LOCUS19741</name>
</gene>